<feature type="compositionally biased region" description="Acidic residues" evidence="2">
    <location>
        <begin position="334"/>
        <end position="348"/>
    </location>
</feature>
<feature type="compositionally biased region" description="Acidic residues" evidence="2">
    <location>
        <begin position="306"/>
        <end position="323"/>
    </location>
</feature>
<organism evidence="3 4">
    <name type="scientific">Bowdeniella nasicola</name>
    <dbReference type="NCBI Taxonomy" id="208480"/>
    <lineage>
        <taxon>Bacteria</taxon>
        <taxon>Bacillati</taxon>
        <taxon>Actinomycetota</taxon>
        <taxon>Actinomycetes</taxon>
        <taxon>Actinomycetales</taxon>
        <taxon>Actinomycetaceae</taxon>
        <taxon>Bowdeniella</taxon>
    </lineage>
</organism>
<keyword evidence="4" id="KW-1185">Reference proteome</keyword>
<accession>A0A1H3YLD0</accession>
<feature type="compositionally biased region" description="Low complexity" evidence="2">
    <location>
        <begin position="324"/>
        <end position="333"/>
    </location>
</feature>
<evidence type="ECO:0000256" key="2">
    <source>
        <dbReference type="SAM" id="MobiDB-lite"/>
    </source>
</evidence>
<protein>
    <recommendedName>
        <fullName evidence="5">DUF222 domain-containing protein</fullName>
    </recommendedName>
</protein>
<feature type="compositionally biased region" description="Polar residues" evidence="2">
    <location>
        <begin position="290"/>
        <end position="305"/>
    </location>
</feature>
<feature type="region of interest" description="Disordered" evidence="2">
    <location>
        <begin position="401"/>
        <end position="437"/>
    </location>
</feature>
<name>A0A1H3YLD0_9ACTO</name>
<feature type="region of interest" description="Disordered" evidence="2">
    <location>
        <begin position="511"/>
        <end position="532"/>
    </location>
</feature>
<evidence type="ECO:0000313" key="4">
    <source>
        <dbReference type="Proteomes" id="UP000199288"/>
    </source>
</evidence>
<dbReference type="EMBL" id="FNQV01000005">
    <property type="protein sequence ID" value="SEA11844.1"/>
    <property type="molecule type" value="Genomic_DNA"/>
</dbReference>
<dbReference type="RefSeq" id="WP_261977030.1">
    <property type="nucleotide sequence ID" value="NZ_FNQV01000005.1"/>
</dbReference>
<keyword evidence="1" id="KW-0175">Coiled coil</keyword>
<evidence type="ECO:0000256" key="1">
    <source>
        <dbReference type="SAM" id="Coils"/>
    </source>
</evidence>
<gene>
    <name evidence="3" type="ORF">SAMN02910418_00912</name>
</gene>
<feature type="region of interest" description="Disordered" evidence="2">
    <location>
        <begin position="277"/>
        <end position="385"/>
    </location>
</feature>
<dbReference type="AlphaFoldDB" id="A0A1H3YLD0"/>
<feature type="compositionally biased region" description="Low complexity" evidence="2">
    <location>
        <begin position="410"/>
        <end position="426"/>
    </location>
</feature>
<reference evidence="4" key="1">
    <citation type="submission" date="2016-10" db="EMBL/GenBank/DDBJ databases">
        <authorList>
            <person name="Varghese N."/>
            <person name="Submissions S."/>
        </authorList>
    </citation>
    <scope>NUCLEOTIDE SEQUENCE [LARGE SCALE GENOMIC DNA]</scope>
    <source>
        <strain evidence="4">KPR-1</strain>
    </source>
</reference>
<evidence type="ECO:0000313" key="3">
    <source>
        <dbReference type="EMBL" id="SEA11844.1"/>
    </source>
</evidence>
<sequence length="532" mass="57264">MELTSLFEAAGLDVPTSHPAAGTAPVVSEDLLNLGIGILAAAVENGVDLPEALHKLIAARNIERAFNAVSTLRTQIIAAADRAGAAEIDGLSMADVIAEERRIPKNAATSEIRTARSQAEFPNVLKAAAASRISQDNLHTAVKTLEKMRPHYSETEFPHVEAALLEEAETPVPGEFRKKCRTTLEMLDEALRKANNAATAKRRKQSFDERGLAITLIQDGEFGANLFAHIPAEYLRILMPALEKKAEAIARAQRHSKTRKAADRKTRLLDALFTTMTGHYPPEADDLTHLTGNDTDNGQDPTGQDPSEDLFDGVESFNDEDPFDGPGPYGNDDPSGDDGPSGDDDPSGEDGPSGNNGGGGSPLPNNPGGNGSHGADIEGPEADSFEDDAESLIDRIMADDDFTYGDTSRPSASATEPTTSTTEPETMVLTPAPPAPHTVSADDALLAFPERTRHIWDTREADRGRETRLASKKLRKLLALRDGGVCLPDVYRPTRGMRSAPYCFVGKWRPHQPHQPGTRVFTASSPSRETTR</sequence>
<proteinExistence type="predicted"/>
<evidence type="ECO:0008006" key="5">
    <source>
        <dbReference type="Google" id="ProtNLM"/>
    </source>
</evidence>
<feature type="compositionally biased region" description="Polar residues" evidence="2">
    <location>
        <begin position="521"/>
        <end position="532"/>
    </location>
</feature>
<feature type="coiled-coil region" evidence="1">
    <location>
        <begin position="177"/>
        <end position="204"/>
    </location>
</feature>
<dbReference type="Proteomes" id="UP000199288">
    <property type="component" value="Unassembled WGS sequence"/>
</dbReference>